<dbReference type="GO" id="GO:0006355">
    <property type="term" value="P:regulation of DNA-templated transcription"/>
    <property type="evidence" value="ECO:0007669"/>
    <property type="project" value="InterPro"/>
</dbReference>
<dbReference type="CDD" id="cd06170">
    <property type="entry name" value="LuxR_C_like"/>
    <property type="match status" value="1"/>
</dbReference>
<keyword evidence="1" id="KW-0805">Transcription regulation</keyword>
<evidence type="ECO:0000313" key="5">
    <source>
        <dbReference type="EMBL" id="RAZ71656.1"/>
    </source>
</evidence>
<gene>
    <name evidence="5" type="ORF">DPM35_30665</name>
</gene>
<dbReference type="SMART" id="SM00421">
    <property type="entry name" value="HTH_LUXR"/>
    <property type="match status" value="1"/>
</dbReference>
<dbReference type="InterPro" id="IPR041617">
    <property type="entry name" value="TPR_MalT"/>
</dbReference>
<feature type="domain" description="HTH luxR-type" evidence="4">
    <location>
        <begin position="835"/>
        <end position="900"/>
    </location>
</feature>
<dbReference type="Pfam" id="PF17874">
    <property type="entry name" value="TPR_MalT"/>
    <property type="match status" value="1"/>
</dbReference>
<dbReference type="InterPro" id="IPR059106">
    <property type="entry name" value="WHD_MalT"/>
</dbReference>
<evidence type="ECO:0000259" key="4">
    <source>
        <dbReference type="PROSITE" id="PS50043"/>
    </source>
</evidence>
<dbReference type="EMBL" id="QMBQ01000013">
    <property type="protein sequence ID" value="RAZ71656.1"/>
    <property type="molecule type" value="Genomic_DNA"/>
</dbReference>
<dbReference type="SUPFAM" id="SSF48452">
    <property type="entry name" value="TPR-like"/>
    <property type="match status" value="1"/>
</dbReference>
<accession>A0A330GG68</accession>
<dbReference type="InterPro" id="IPR011990">
    <property type="entry name" value="TPR-like_helical_dom_sf"/>
</dbReference>
<name>A0A330GG68_9HYPH</name>
<evidence type="ECO:0000256" key="2">
    <source>
        <dbReference type="ARBA" id="ARBA00023125"/>
    </source>
</evidence>
<dbReference type="Pfam" id="PF00196">
    <property type="entry name" value="GerE"/>
    <property type="match status" value="1"/>
</dbReference>
<dbReference type="InterPro" id="IPR000792">
    <property type="entry name" value="Tscrpt_reg_LuxR_C"/>
</dbReference>
<reference evidence="5 6" key="2">
    <citation type="submission" date="2018-07" db="EMBL/GenBank/DDBJ databases">
        <title>Diversity of Mesorhizobium strains in Brazil.</title>
        <authorList>
            <person name="Helene L.C.F."/>
            <person name="Dall'Agnol R."/>
            <person name="Delamuta J.R.M."/>
            <person name="Hungria M."/>
        </authorList>
    </citation>
    <scope>NUCLEOTIDE SEQUENCE [LARGE SCALE GENOMIC DNA]</scope>
    <source>
        <strain evidence="5 6">CNPSo 3140</strain>
    </source>
</reference>
<dbReference type="PRINTS" id="PR00038">
    <property type="entry name" value="HTHLUXR"/>
</dbReference>
<keyword evidence="6" id="KW-1185">Reference proteome</keyword>
<evidence type="ECO:0000313" key="6">
    <source>
        <dbReference type="Proteomes" id="UP000251956"/>
    </source>
</evidence>
<evidence type="ECO:0000256" key="1">
    <source>
        <dbReference type="ARBA" id="ARBA00023015"/>
    </source>
</evidence>
<dbReference type="Gene3D" id="1.10.10.10">
    <property type="entry name" value="Winged helix-like DNA-binding domain superfamily/Winged helix DNA-binding domain"/>
    <property type="match status" value="1"/>
</dbReference>
<dbReference type="InterPro" id="IPR027417">
    <property type="entry name" value="P-loop_NTPase"/>
</dbReference>
<organism evidence="5 6">
    <name type="scientific">Mesorhizobium atlanticum</name>
    <dbReference type="NCBI Taxonomy" id="2233532"/>
    <lineage>
        <taxon>Bacteria</taxon>
        <taxon>Pseudomonadati</taxon>
        <taxon>Pseudomonadota</taxon>
        <taxon>Alphaproteobacteria</taxon>
        <taxon>Hyphomicrobiales</taxon>
        <taxon>Phyllobacteriaceae</taxon>
        <taxon>Mesorhizobium</taxon>
    </lineage>
</organism>
<dbReference type="AlphaFoldDB" id="A0A330GG68"/>
<dbReference type="SUPFAM" id="SSF46894">
    <property type="entry name" value="C-terminal effector domain of the bipartite response regulators"/>
    <property type="match status" value="1"/>
</dbReference>
<proteinExistence type="predicted"/>
<keyword evidence="2" id="KW-0238">DNA-binding</keyword>
<reference evidence="6" key="1">
    <citation type="submission" date="2018-06" db="EMBL/GenBank/DDBJ databases">
        <authorList>
            <person name="Helene L.C."/>
            <person name="Dall'Agnol R."/>
            <person name="Delamuta J.R."/>
            <person name="Hungria M."/>
        </authorList>
    </citation>
    <scope>NUCLEOTIDE SEQUENCE [LARGE SCALE GENOMIC DNA]</scope>
    <source>
        <strain evidence="6">CNPSo 3140</strain>
    </source>
</reference>
<comment type="caution">
    <text evidence="5">The sequence shown here is derived from an EMBL/GenBank/DDBJ whole genome shotgun (WGS) entry which is preliminary data.</text>
</comment>
<dbReference type="InterPro" id="IPR036388">
    <property type="entry name" value="WH-like_DNA-bd_sf"/>
</dbReference>
<dbReference type="InterPro" id="IPR016032">
    <property type="entry name" value="Sig_transdc_resp-reg_C-effctor"/>
</dbReference>
<dbReference type="Pfam" id="PF25873">
    <property type="entry name" value="WHD_MalT"/>
    <property type="match status" value="1"/>
</dbReference>
<dbReference type="GO" id="GO:0003677">
    <property type="term" value="F:DNA binding"/>
    <property type="evidence" value="ECO:0007669"/>
    <property type="project" value="UniProtKB-KW"/>
</dbReference>
<dbReference type="PROSITE" id="PS50043">
    <property type="entry name" value="HTH_LUXR_2"/>
    <property type="match status" value="1"/>
</dbReference>
<dbReference type="SUPFAM" id="SSF52540">
    <property type="entry name" value="P-loop containing nucleoside triphosphate hydrolases"/>
    <property type="match status" value="1"/>
</dbReference>
<dbReference type="PANTHER" id="PTHR44688:SF16">
    <property type="entry name" value="DNA-BINDING TRANSCRIPTIONAL ACTIVATOR DEVR_DOSR"/>
    <property type="match status" value="1"/>
</dbReference>
<dbReference type="Proteomes" id="UP000251956">
    <property type="component" value="Unassembled WGS sequence"/>
</dbReference>
<dbReference type="Gene3D" id="1.25.40.10">
    <property type="entry name" value="Tetratricopeptide repeat domain"/>
    <property type="match status" value="1"/>
</dbReference>
<dbReference type="OrthoDB" id="9807052at2"/>
<keyword evidence="3" id="KW-0804">Transcription</keyword>
<dbReference type="Gene3D" id="3.40.50.300">
    <property type="entry name" value="P-loop containing nucleotide triphosphate hydrolases"/>
    <property type="match status" value="1"/>
</dbReference>
<dbReference type="RefSeq" id="WP_112131226.1">
    <property type="nucleotide sequence ID" value="NZ_QMBQ01000013.1"/>
</dbReference>
<protein>
    <recommendedName>
        <fullName evidence="4">HTH luxR-type domain-containing protein</fullName>
    </recommendedName>
</protein>
<sequence>MLIETKLQPPHLRDALVQRPRLLRTLDAATAGKLTVVTSPAGFGKSTLLSQWAAGISGGIAQVAWLSIDRLDNDLARFLKYLAAAFHRVDPDIAGNAESLIDSSPVTPVDSILTAIINQLSRRAAPIYLVLDDAHLIVSGEIAACINMLVAYAPPALRIVLATRGELPLELAHMKMKGHVVSLGDSDLRFSLEETEDYLANVCGLDLAVSAMVALHHKTEGWPAGLQLAALALAHEGSREAFIAEFSGSQRDVAMFLTHDVLARQAPEIQDFLLRTSILDRFCLGLVEAVCPGRDCAAALATIEHSNLFLIALDSTGQWFRYHHLFSEFLRNRLDGWAPETFRDLHRSAAAWLAARGYISDAVDHALASGDADHAARLVEECAMPLTMQGHIPKLTEWLNQLPADLIAARPRLLLARVWAQFHMSRPRQAVRILKQAKTLIGQLAERGEIDRATTRSLKAELQTLTAGVISATDRSRTATRVASRWLADFPEDEPFARGTLANICAFSHYSLGELDAARLRSLAARDHHAAANSVFGIVYCDLLLGLVEISAGNLAEAHQLLDRACRLARERLGSGSYTEAMTAIFHVELAYEWNDLQGAERILHQHRQIIEECGLVVHEMACKLHLARLSAAHGRHDEAIVFLERAERLGIEKRYRRLTAAALNERVRLLLSRGDVRAARLALRSRGIEPSAESRPAPIHPLDEYAHIGAARVLIAEGHPAKAIAVLDRIAERMRRDGRLRGFMQVRALVAIAAHSAGETLLALAAAVDVVTLALPQNALRSLIDEGLPMREVLEFARSRIPAWSRNSSTATFVDTLLRELGKTAPERTRPIAIVGKKQMLSSKETDVAALLLRAYTNRQLAETLSMAPDTVKWHLKNIFGKLGVSSRTEAVLKLKEIGLDAATERQLAG</sequence>
<evidence type="ECO:0000256" key="3">
    <source>
        <dbReference type="ARBA" id="ARBA00023163"/>
    </source>
</evidence>
<dbReference type="PANTHER" id="PTHR44688">
    <property type="entry name" value="DNA-BINDING TRANSCRIPTIONAL ACTIVATOR DEVR_DOSR"/>
    <property type="match status" value="1"/>
</dbReference>